<dbReference type="Proteomes" id="UP001341281">
    <property type="component" value="Chromosome 01"/>
</dbReference>
<protein>
    <submittedName>
        <fullName evidence="1">Uncharacterized protein</fullName>
    </submittedName>
</protein>
<proteinExistence type="predicted"/>
<dbReference type="PANTHER" id="PTHR36617:SF15">
    <property type="entry name" value="REVERSE TRANSCRIPTASE ZINC-BINDING DOMAIN-CONTAINING PROTEIN"/>
    <property type="match status" value="1"/>
</dbReference>
<dbReference type="EMBL" id="CP144745">
    <property type="protein sequence ID" value="WVZ50592.1"/>
    <property type="molecule type" value="Genomic_DNA"/>
</dbReference>
<accession>A0AAQ3PGX3</accession>
<name>A0AAQ3PGX3_PASNO</name>
<reference evidence="1 2" key="1">
    <citation type="submission" date="2024-02" db="EMBL/GenBank/DDBJ databases">
        <title>High-quality chromosome-scale genome assembly of Pensacola bahiagrass (Paspalum notatum Flugge var. saurae).</title>
        <authorList>
            <person name="Vega J.M."/>
            <person name="Podio M."/>
            <person name="Orjuela J."/>
            <person name="Siena L.A."/>
            <person name="Pessino S.C."/>
            <person name="Combes M.C."/>
            <person name="Mariac C."/>
            <person name="Albertini E."/>
            <person name="Pupilli F."/>
            <person name="Ortiz J.P.A."/>
            <person name="Leblanc O."/>
        </authorList>
    </citation>
    <scope>NUCLEOTIDE SEQUENCE [LARGE SCALE GENOMIC DNA]</scope>
    <source>
        <strain evidence="1">R1</strain>
        <tissue evidence="1">Leaf</tissue>
    </source>
</reference>
<dbReference type="PANTHER" id="PTHR36617">
    <property type="entry name" value="PROTEIN, PUTATIVE-RELATED"/>
    <property type="match status" value="1"/>
</dbReference>
<evidence type="ECO:0000313" key="2">
    <source>
        <dbReference type="Proteomes" id="UP001341281"/>
    </source>
</evidence>
<sequence>MSYREFPSEIPGVPLHFVKLSREDLQPLIEKMLKRVASWRGRLLSYGARLNDVEGNRKYHLANWELVSMCKEFGGLGIPNLRDLNRYISGDGKLWKEIIDFKYNTTGTNIFDTRVLGASQFFKSFMYAARAAKMGFRWKIRDGKKVKFWKDNWLGSSSLAIQYWNLYVPVNEKNSSVTDMWDGVTLKCTFRRTFDVNLYLIWLEVVQLASTINFSDDEDALIWQFTSFGIYTSQFLYKPI</sequence>
<dbReference type="AlphaFoldDB" id="A0AAQ3PGX3"/>
<evidence type="ECO:0000313" key="1">
    <source>
        <dbReference type="EMBL" id="WVZ50592.1"/>
    </source>
</evidence>
<keyword evidence="2" id="KW-1185">Reference proteome</keyword>
<gene>
    <name evidence="1" type="ORF">U9M48_001833</name>
</gene>
<organism evidence="1 2">
    <name type="scientific">Paspalum notatum var. saurae</name>
    <dbReference type="NCBI Taxonomy" id="547442"/>
    <lineage>
        <taxon>Eukaryota</taxon>
        <taxon>Viridiplantae</taxon>
        <taxon>Streptophyta</taxon>
        <taxon>Embryophyta</taxon>
        <taxon>Tracheophyta</taxon>
        <taxon>Spermatophyta</taxon>
        <taxon>Magnoliopsida</taxon>
        <taxon>Liliopsida</taxon>
        <taxon>Poales</taxon>
        <taxon>Poaceae</taxon>
        <taxon>PACMAD clade</taxon>
        <taxon>Panicoideae</taxon>
        <taxon>Andropogonodae</taxon>
        <taxon>Paspaleae</taxon>
        <taxon>Paspalinae</taxon>
        <taxon>Paspalum</taxon>
    </lineage>
</organism>
<feature type="non-terminal residue" evidence="1">
    <location>
        <position position="1"/>
    </location>
</feature>